<proteinExistence type="predicted"/>
<feature type="coiled-coil region" evidence="1">
    <location>
        <begin position="692"/>
        <end position="726"/>
    </location>
</feature>
<comment type="caution">
    <text evidence="5">The sequence shown here is derived from an EMBL/GenBank/DDBJ whole genome shotgun (WGS) entry which is preliminary data.</text>
</comment>
<dbReference type="Pfam" id="PF23723">
    <property type="entry name" value="TPR_EDRF1"/>
    <property type="match status" value="1"/>
</dbReference>
<reference evidence="5 6" key="1">
    <citation type="journal article" date="2023" name="Insect Mol. Biol.">
        <title>Genome sequencing provides insights into the evolution of gene families encoding plant cell wall-degrading enzymes in longhorned beetles.</title>
        <authorList>
            <person name="Shin N.R."/>
            <person name="Okamura Y."/>
            <person name="Kirsch R."/>
            <person name="Pauchet Y."/>
        </authorList>
    </citation>
    <scope>NUCLEOTIDE SEQUENCE [LARGE SCALE GENOMIC DNA]</scope>
    <source>
        <strain evidence="5">EAD_L_NR</strain>
    </source>
</reference>
<dbReference type="InterPro" id="IPR056583">
    <property type="entry name" value="EDRF1_TPR"/>
</dbReference>
<dbReference type="PANTHER" id="PTHR15000:SF1">
    <property type="entry name" value="ERYTHROID DIFFERENTIATION-RELATED FACTOR 1"/>
    <property type="match status" value="1"/>
</dbReference>
<evidence type="ECO:0000313" key="6">
    <source>
        <dbReference type="Proteomes" id="UP001159042"/>
    </source>
</evidence>
<dbReference type="Gene3D" id="1.25.40.10">
    <property type="entry name" value="Tetratricopeptide repeat domain"/>
    <property type="match status" value="1"/>
</dbReference>
<evidence type="ECO:0000259" key="3">
    <source>
        <dbReference type="Pfam" id="PF23723"/>
    </source>
</evidence>
<evidence type="ECO:0000256" key="2">
    <source>
        <dbReference type="SAM" id="MobiDB-lite"/>
    </source>
</evidence>
<feature type="compositionally biased region" description="Acidic residues" evidence="2">
    <location>
        <begin position="443"/>
        <end position="463"/>
    </location>
</feature>
<name>A0AAV8W301_9CUCU</name>
<dbReference type="SUPFAM" id="SSF48452">
    <property type="entry name" value="TPR-like"/>
    <property type="match status" value="1"/>
</dbReference>
<evidence type="ECO:0000259" key="4">
    <source>
        <dbReference type="Pfam" id="PF23788"/>
    </source>
</evidence>
<gene>
    <name evidence="5" type="ORF">NQ315_005303</name>
</gene>
<dbReference type="Pfam" id="PF23788">
    <property type="entry name" value="EDRF1_N"/>
    <property type="match status" value="2"/>
</dbReference>
<evidence type="ECO:0000313" key="5">
    <source>
        <dbReference type="EMBL" id="KAJ8920435.1"/>
    </source>
</evidence>
<protein>
    <recommendedName>
        <fullName evidence="7">Erythroid differentiation-related factor 1</fullName>
    </recommendedName>
</protein>
<evidence type="ECO:0000256" key="1">
    <source>
        <dbReference type="SAM" id="Coils"/>
    </source>
</evidence>
<organism evidence="5 6">
    <name type="scientific">Exocentrus adspersus</name>
    <dbReference type="NCBI Taxonomy" id="1586481"/>
    <lineage>
        <taxon>Eukaryota</taxon>
        <taxon>Metazoa</taxon>
        <taxon>Ecdysozoa</taxon>
        <taxon>Arthropoda</taxon>
        <taxon>Hexapoda</taxon>
        <taxon>Insecta</taxon>
        <taxon>Pterygota</taxon>
        <taxon>Neoptera</taxon>
        <taxon>Endopterygota</taxon>
        <taxon>Coleoptera</taxon>
        <taxon>Polyphaga</taxon>
        <taxon>Cucujiformia</taxon>
        <taxon>Chrysomeloidea</taxon>
        <taxon>Cerambycidae</taxon>
        <taxon>Lamiinae</taxon>
        <taxon>Acanthocinini</taxon>
        <taxon>Exocentrus</taxon>
    </lineage>
</organism>
<dbReference type="InterPro" id="IPR056582">
    <property type="entry name" value="EDRF1_N"/>
</dbReference>
<feature type="domain" description="EDRF1 N-terminal" evidence="4">
    <location>
        <begin position="14"/>
        <end position="185"/>
    </location>
</feature>
<feature type="domain" description="EDRF1 N-terminal" evidence="4">
    <location>
        <begin position="223"/>
        <end position="466"/>
    </location>
</feature>
<dbReference type="PANTHER" id="PTHR15000">
    <property type="entry name" value="ERYTHROID DIFFERENTIATION-RELATED FACTOR 1"/>
    <property type="match status" value="1"/>
</dbReference>
<feature type="region of interest" description="Disordered" evidence="2">
    <location>
        <begin position="546"/>
        <end position="582"/>
    </location>
</feature>
<dbReference type="InterPro" id="IPR011990">
    <property type="entry name" value="TPR-like_helical_dom_sf"/>
</dbReference>
<dbReference type="GO" id="GO:0045893">
    <property type="term" value="P:positive regulation of DNA-templated transcription"/>
    <property type="evidence" value="ECO:0007669"/>
    <property type="project" value="TreeGrafter"/>
</dbReference>
<keyword evidence="1" id="KW-0175">Coiled coil</keyword>
<dbReference type="EMBL" id="JANEYG010000014">
    <property type="protein sequence ID" value="KAJ8920435.1"/>
    <property type="molecule type" value="Genomic_DNA"/>
</dbReference>
<accession>A0AAV8W301</accession>
<feature type="region of interest" description="Disordered" evidence="2">
    <location>
        <begin position="437"/>
        <end position="471"/>
    </location>
</feature>
<feature type="compositionally biased region" description="Basic residues" evidence="2">
    <location>
        <begin position="562"/>
        <end position="572"/>
    </location>
</feature>
<sequence>MEEETSEQSDNEKIKSTAIVKYSLPKPAQFMKLQCNTDLNLPPSNWLSSSADSYGLQHVLSHPKGFSSFRMAHMFPDCVGEVDVVSDSENIKKLLKIPYYKGHISMMVHRIENTLLIDDFDIYKHLLKTAETEWEWLRKFFFENINRATCEEDKNLYIKSRRREALKEKTLVSKFLYHSLVEGDLTETNNFVVEGCSLNSNEHPLLPEPSPSTECPDAPSSDHKFTRNVVWTFEDIEMLIGTDMPIFGGGTHPCISLRLRDMSKPISVLTGIDYWLDNLMSNVPEVVMCYHLNGIVQKYELIKTEDLPRLDNSKFSPKLIRDVAQSILSFLKSNATKAGHTYWLFKGKDEEVIKLYDLTSLCSETDVDNGQNPFTIPVAMLLYRVARNMKHSTDRTQPGTIKMLLKNCLKLLPEEKYPEIATSSLYMLSDLYIPANTNPESPDLNDAEQDEDAESVYDDDLSESDNGKDQATKILVLNNSSMEKFKNYYKRPPPIVGGVEERCLQALQHVAAGLNCLKYFPKQDLTDKAEEEEVKMAKPFEPIPMPYAKLNEEKPIPEPNKKNKKKERKKKAEKPQNDAVENKTALLLKNKHEAQPLPTWRENNPKISWKDHLKTLLYEKAVLVYATLSEYHFVNGSYGSCLRTIGLLARCQLVMNKLQYTSNALRENCLLGRAGDCCIMMIQTWTKSEIYAQQLRNNLDEDFKMMEQLEQDERFYNINIAESNTKCVFLYDIRTIEQMLLKAVECYEEAWKLSETDNILRRLGNSLNEVASYYLNMAKVSKKEEDIISICKKAEPYLTRGLEIFEKVKDDANIALLHTNMGHLHRLLAHANTPIERGELTPLEKLHYNKAFINYKKALQVLGDRKHCPGIWDAVKWELSTALFNMGSIMHEHPPAFMSKTEAEKEVIETLQKALQYCDLDENNPKYPLYQYRAAMIHYRIGTLYHSHIWSTLNDSSNRKSIIQLAKINYEKAAKLYFQSSDPINYFTAQMQRFALLEYLAETTSTLNAKIKHLQNCLDIVLELEEMINLLIEKKVEVAEDVAEEESDGNKTYKTCFSLLKLVKLRLQHILKMLIKTCLTKPPPNKDCGKLADLYKGCYTKSFELKDDLDYNTLLGKLGKVLKGIRSELESFNNTV</sequence>
<feature type="compositionally biased region" description="Basic and acidic residues" evidence="2">
    <location>
        <begin position="550"/>
        <end position="561"/>
    </location>
</feature>
<evidence type="ECO:0008006" key="7">
    <source>
        <dbReference type="Google" id="ProtNLM"/>
    </source>
</evidence>
<keyword evidence="6" id="KW-1185">Reference proteome</keyword>
<dbReference type="Proteomes" id="UP001159042">
    <property type="component" value="Unassembled WGS sequence"/>
</dbReference>
<dbReference type="AlphaFoldDB" id="A0AAV8W301"/>
<feature type="domain" description="EDRF1 TPR repeats region" evidence="3">
    <location>
        <begin position="759"/>
        <end position="1122"/>
    </location>
</feature>